<evidence type="ECO:0000256" key="4">
    <source>
        <dbReference type="ARBA" id="ARBA00023143"/>
    </source>
</evidence>
<comment type="subcellular location">
    <subcellularLocation>
        <location evidence="1 8">Bacterial flagellum basal body</location>
    </subcellularLocation>
</comment>
<comment type="subunit">
    <text evidence="5 8">The basal body constitutes a major portion of the flagellar organelle and consists of four rings (L,P,S, and M) mounted on a central rod. The rod consists of about 26 subunits of FlgG in the distal portion, and FlgB, FlgC and FlgF are thought to build up the proximal portion of the rod with about 6 subunits each.</text>
</comment>
<dbReference type="InterPro" id="IPR012834">
    <property type="entry name" value="FlgG_G_neg"/>
</dbReference>
<feature type="domain" description="Flagellar hook protein FlgE/F/G-like D1" evidence="11">
    <location>
        <begin position="93"/>
        <end position="154"/>
    </location>
</feature>
<evidence type="ECO:0000256" key="1">
    <source>
        <dbReference type="ARBA" id="ARBA00004117"/>
    </source>
</evidence>
<dbReference type="SUPFAM" id="SSF117143">
    <property type="entry name" value="Flagellar hook protein flgE"/>
    <property type="match status" value="1"/>
</dbReference>
<evidence type="ECO:0000259" key="9">
    <source>
        <dbReference type="Pfam" id="PF00460"/>
    </source>
</evidence>
<evidence type="ECO:0000259" key="11">
    <source>
        <dbReference type="Pfam" id="PF22692"/>
    </source>
</evidence>
<evidence type="ECO:0000256" key="7">
    <source>
        <dbReference type="NCBIfam" id="TIGR02488"/>
    </source>
</evidence>
<protein>
    <recommendedName>
        <fullName evidence="3 7">Flagellar basal-body rod protein FlgG</fullName>
    </recommendedName>
    <alternativeName>
        <fullName evidence="6 8">Distal rod protein</fullName>
    </alternativeName>
</protein>
<feature type="domain" description="Flagellar basal-body/hook protein C-terminal" evidence="10">
    <location>
        <begin position="213"/>
        <end position="255"/>
    </location>
</feature>
<dbReference type="NCBIfam" id="TIGR02488">
    <property type="entry name" value="flgG_G_neg"/>
    <property type="match status" value="1"/>
</dbReference>
<dbReference type="InterPro" id="IPR001444">
    <property type="entry name" value="Flag_bb_rod_N"/>
</dbReference>
<keyword evidence="4 8" id="KW-0975">Bacterial flagellum</keyword>
<evidence type="ECO:0000256" key="2">
    <source>
        <dbReference type="ARBA" id="ARBA00009677"/>
    </source>
</evidence>
<evidence type="ECO:0000256" key="3">
    <source>
        <dbReference type="ARBA" id="ARBA00017948"/>
    </source>
</evidence>
<dbReference type="GO" id="GO:0009426">
    <property type="term" value="C:bacterial-type flagellum basal body, distal rod"/>
    <property type="evidence" value="ECO:0007669"/>
    <property type="project" value="UniProtKB-UniRule"/>
</dbReference>
<dbReference type="InterPro" id="IPR053967">
    <property type="entry name" value="LlgE_F_G-like_D1"/>
</dbReference>
<dbReference type="GO" id="GO:0071978">
    <property type="term" value="P:bacterial-type flagellum-dependent swarming motility"/>
    <property type="evidence" value="ECO:0007669"/>
    <property type="project" value="TreeGrafter"/>
</dbReference>
<sequence length="259" mass="27695">MLDAIYIATSGMQAEQAQIDTISNNLANINTAGYKKSRVSFEDLVYQQVNNSAASLDYEQLAPMSGMGASLAAITKDFSMGDLKATQNLLDVAIQGAGFFEVDLFNGEKAYTRNGSFKIDSDGMLSTIDGRVLSSAIRIPSDASQLLIRPDGSMAAKVDGNEDLVELGQIDIANFVTPENLEPLGSGLFAATDGSGLPLYSEPGSNGTGELIQGYIETSNVDLVEEMLSLVVAQRAYEMNSQIIRASDEILKINNNLRS</sequence>
<evidence type="ECO:0000256" key="5">
    <source>
        <dbReference type="ARBA" id="ARBA00025933"/>
    </source>
</evidence>
<keyword evidence="13" id="KW-1185">Reference proteome</keyword>
<evidence type="ECO:0000259" key="10">
    <source>
        <dbReference type="Pfam" id="PF06429"/>
    </source>
</evidence>
<evidence type="ECO:0000256" key="6">
    <source>
        <dbReference type="ARBA" id="ARBA00032912"/>
    </source>
</evidence>
<dbReference type="EMBL" id="CP022684">
    <property type="protein sequence ID" value="AUM12969.1"/>
    <property type="molecule type" value="Genomic_DNA"/>
</dbReference>
<dbReference type="Proteomes" id="UP000235116">
    <property type="component" value="Chromosome"/>
</dbReference>
<dbReference type="OrthoDB" id="9804559at2"/>
<dbReference type="PANTHER" id="PTHR30435:SF19">
    <property type="entry name" value="FLAGELLAR BASAL-BODY ROD PROTEIN FLGG"/>
    <property type="match status" value="1"/>
</dbReference>
<evidence type="ECO:0000256" key="8">
    <source>
        <dbReference type="RuleBase" id="RU362116"/>
    </source>
</evidence>
<dbReference type="PROSITE" id="PS00588">
    <property type="entry name" value="FLAGELLA_BB_ROD"/>
    <property type="match status" value="1"/>
</dbReference>
<evidence type="ECO:0000313" key="12">
    <source>
        <dbReference type="EMBL" id="AUM12969.1"/>
    </source>
</evidence>
<dbReference type="KEGG" id="kak:Kalk_11265"/>
<keyword evidence="12" id="KW-0966">Cell projection</keyword>
<accession>A0A2K9LKT4</accession>
<dbReference type="InterPro" id="IPR010930">
    <property type="entry name" value="Flg_bb/hook_C_dom"/>
</dbReference>
<dbReference type="InterPro" id="IPR019776">
    <property type="entry name" value="Flagellar_basal_body_rod_CS"/>
</dbReference>
<feature type="domain" description="Flagellar basal body rod protein N-terminal" evidence="9">
    <location>
        <begin position="5"/>
        <end position="35"/>
    </location>
</feature>
<organism evidence="12 13">
    <name type="scientific">Ketobacter alkanivorans</name>
    <dbReference type="NCBI Taxonomy" id="1917421"/>
    <lineage>
        <taxon>Bacteria</taxon>
        <taxon>Pseudomonadati</taxon>
        <taxon>Pseudomonadota</taxon>
        <taxon>Gammaproteobacteria</taxon>
        <taxon>Pseudomonadales</taxon>
        <taxon>Ketobacteraceae</taxon>
        <taxon>Ketobacter</taxon>
    </lineage>
</organism>
<dbReference type="InterPro" id="IPR020013">
    <property type="entry name" value="Flagellar_FlgE/F/G"/>
</dbReference>
<proteinExistence type="inferred from homology"/>
<dbReference type="AlphaFoldDB" id="A0A2K9LKT4"/>
<reference evidence="13" key="1">
    <citation type="submission" date="2017-08" db="EMBL/GenBank/DDBJ databases">
        <title>Direct submision.</title>
        <authorList>
            <person name="Kim S.-J."/>
            <person name="Rhee S.-K."/>
        </authorList>
    </citation>
    <scope>NUCLEOTIDE SEQUENCE [LARGE SCALE GENOMIC DNA]</scope>
    <source>
        <strain evidence="13">GI5</strain>
    </source>
</reference>
<dbReference type="RefSeq" id="WP_101894348.1">
    <property type="nucleotide sequence ID" value="NZ_CP022684.1"/>
</dbReference>
<dbReference type="InterPro" id="IPR037925">
    <property type="entry name" value="FlgE/F/G-like"/>
</dbReference>
<name>A0A2K9LKT4_9GAMM</name>
<dbReference type="Pfam" id="PF22692">
    <property type="entry name" value="LlgE_F_G_D1"/>
    <property type="match status" value="1"/>
</dbReference>
<dbReference type="Pfam" id="PF00460">
    <property type="entry name" value="Flg_bb_rod"/>
    <property type="match status" value="1"/>
</dbReference>
<evidence type="ECO:0000313" key="13">
    <source>
        <dbReference type="Proteomes" id="UP000235116"/>
    </source>
</evidence>
<keyword evidence="12" id="KW-0969">Cilium</keyword>
<comment type="similarity">
    <text evidence="2 8">Belongs to the flagella basal body rod proteins family.</text>
</comment>
<gene>
    <name evidence="12" type="primary">flgG</name>
    <name evidence="12" type="ORF">Kalk_11265</name>
</gene>
<dbReference type="NCBIfam" id="TIGR03506">
    <property type="entry name" value="FlgEFG_subfam"/>
    <property type="match status" value="2"/>
</dbReference>
<keyword evidence="12" id="KW-0282">Flagellum</keyword>
<dbReference type="PANTHER" id="PTHR30435">
    <property type="entry name" value="FLAGELLAR PROTEIN"/>
    <property type="match status" value="1"/>
</dbReference>
<dbReference type="Pfam" id="PF06429">
    <property type="entry name" value="Flg_bbr_C"/>
    <property type="match status" value="1"/>
</dbReference>